<keyword evidence="8 21" id="KW-0418">Kinase</keyword>
<name>A0A240C352_9STAP</name>
<keyword evidence="3" id="KW-1003">Cell membrane</keyword>
<reference evidence="21 22" key="2">
    <citation type="submission" date="2017-06" db="EMBL/GenBank/DDBJ databases">
        <authorList>
            <consortium name="Pathogen Informatics"/>
        </authorList>
    </citation>
    <scope>NUCLEOTIDE SEQUENCE [LARGE SCALE GENOMIC DNA]</scope>
    <source>
        <strain evidence="21 22">NCTC13833</strain>
    </source>
</reference>
<dbReference type="InterPro" id="IPR000829">
    <property type="entry name" value="DAGK"/>
</dbReference>
<sequence>MIERFKHAFEGGCTLLTKDRNFILHIIAGVMVFILGMIYDISKLEWLFVVLAIALVWLTEALNTAIEYTVDLVTKDYHIDAKRAKDIGAFSVLLASLLAVIIGLMIFVPKLL</sequence>
<dbReference type="GO" id="GO:0005886">
    <property type="term" value="C:plasma membrane"/>
    <property type="evidence" value="ECO:0007669"/>
    <property type="project" value="UniProtKB-SubCell"/>
</dbReference>
<evidence type="ECO:0000256" key="9">
    <source>
        <dbReference type="ARBA" id="ARBA00022840"/>
    </source>
</evidence>
<evidence type="ECO:0000256" key="3">
    <source>
        <dbReference type="ARBA" id="ARBA00022475"/>
    </source>
</evidence>
<evidence type="ECO:0000256" key="12">
    <source>
        <dbReference type="ARBA" id="ARBA00023136"/>
    </source>
</evidence>
<evidence type="ECO:0000313" key="22">
    <source>
        <dbReference type="Proteomes" id="UP000243706"/>
    </source>
</evidence>
<evidence type="ECO:0000256" key="13">
    <source>
        <dbReference type="ARBA" id="ARBA00023209"/>
    </source>
</evidence>
<organism evidence="21 22">
    <name type="scientific">Staphylococcus muscae</name>
    <dbReference type="NCBI Taxonomy" id="1294"/>
    <lineage>
        <taxon>Bacteria</taxon>
        <taxon>Bacillati</taxon>
        <taxon>Bacillota</taxon>
        <taxon>Bacilli</taxon>
        <taxon>Bacillales</taxon>
        <taxon>Staphylococcaceae</taxon>
        <taxon>Staphylococcus</taxon>
    </lineage>
</organism>
<feature type="binding site" evidence="18">
    <location>
        <position position="67"/>
    </location>
    <ligand>
        <name>a divalent metal cation</name>
        <dbReference type="ChEBI" id="CHEBI:60240"/>
    </ligand>
</feature>
<evidence type="ECO:0000256" key="16">
    <source>
        <dbReference type="PIRSR" id="PIRSR600829-2"/>
    </source>
</evidence>
<dbReference type="OrthoDB" id="9789934at2"/>
<evidence type="ECO:0000256" key="7">
    <source>
        <dbReference type="ARBA" id="ARBA00022741"/>
    </source>
</evidence>
<keyword evidence="7 17" id="KW-0547">Nucleotide-binding</keyword>
<evidence type="ECO:0000256" key="4">
    <source>
        <dbReference type="ARBA" id="ARBA00022516"/>
    </source>
</evidence>
<keyword evidence="6 19" id="KW-0812">Transmembrane</keyword>
<evidence type="ECO:0000256" key="19">
    <source>
        <dbReference type="SAM" id="Phobius"/>
    </source>
</evidence>
<dbReference type="Proteomes" id="UP000652995">
    <property type="component" value="Unassembled WGS sequence"/>
</dbReference>
<dbReference type="Gene3D" id="1.10.287.3610">
    <property type="match status" value="1"/>
</dbReference>
<reference evidence="23" key="3">
    <citation type="journal article" date="2019" name="Int. J. Syst. Evol. Microbiol.">
        <title>The Global Catalogue of Microorganisms (GCM) 10K type strain sequencing project: providing services to taxonomists for standard genome sequencing and annotation.</title>
        <authorList>
            <consortium name="The Broad Institute Genomics Platform"/>
            <consortium name="The Broad Institute Genome Sequencing Center for Infectious Disease"/>
            <person name="Wu L."/>
            <person name="Ma J."/>
        </authorList>
    </citation>
    <scope>NUCLEOTIDE SEQUENCE [LARGE SCALE GENOMIC DNA]</scope>
    <source>
        <strain evidence="23">CCM 4175</strain>
    </source>
</reference>
<feature type="active site" description="Proton acceptor" evidence="15">
    <location>
        <position position="60"/>
    </location>
</feature>
<feature type="transmembrane region" description="Helical" evidence="19">
    <location>
        <begin position="45"/>
        <end position="66"/>
    </location>
</feature>
<keyword evidence="9 17" id="KW-0067">ATP-binding</keyword>
<feature type="transmembrane region" description="Helical" evidence="19">
    <location>
        <begin position="21"/>
        <end position="39"/>
    </location>
</feature>
<evidence type="ECO:0000256" key="17">
    <source>
        <dbReference type="PIRSR" id="PIRSR600829-3"/>
    </source>
</evidence>
<evidence type="ECO:0000256" key="18">
    <source>
        <dbReference type="PIRSR" id="PIRSR600829-4"/>
    </source>
</evidence>
<evidence type="ECO:0000256" key="8">
    <source>
        <dbReference type="ARBA" id="ARBA00022777"/>
    </source>
</evidence>
<comment type="cofactor">
    <cofactor evidence="18">
        <name>Mg(2+)</name>
        <dbReference type="ChEBI" id="CHEBI:18420"/>
    </cofactor>
    <text evidence="18">Mn(2+), Zn(2+), Cd(2+) and Co(2+) support activity to lesser extents.</text>
</comment>
<evidence type="ECO:0000256" key="5">
    <source>
        <dbReference type="ARBA" id="ARBA00022679"/>
    </source>
</evidence>
<dbReference type="PROSITE" id="PS01069">
    <property type="entry name" value="DAGK_PROKAR"/>
    <property type="match status" value="1"/>
</dbReference>
<evidence type="ECO:0000313" key="23">
    <source>
        <dbReference type="Proteomes" id="UP000652995"/>
    </source>
</evidence>
<evidence type="ECO:0000313" key="21">
    <source>
        <dbReference type="EMBL" id="SNW02447.1"/>
    </source>
</evidence>
<dbReference type="Pfam" id="PF01219">
    <property type="entry name" value="DAGK_prokar"/>
    <property type="match status" value="1"/>
</dbReference>
<reference evidence="20" key="4">
    <citation type="submission" date="2024-05" db="EMBL/GenBank/DDBJ databases">
        <authorList>
            <person name="Sun Q."/>
            <person name="Sedlacek I."/>
        </authorList>
    </citation>
    <scope>NUCLEOTIDE SEQUENCE</scope>
    <source>
        <strain evidence="20">CCM 4175</strain>
    </source>
</reference>
<comment type="similarity">
    <text evidence="2">Belongs to the bacterial diacylglycerol kinase family.</text>
</comment>
<feature type="binding site" evidence="17">
    <location>
        <begin position="85"/>
        <end position="86"/>
    </location>
    <ligand>
        <name>ATP</name>
        <dbReference type="ChEBI" id="CHEBI:30616"/>
    </ligand>
</feature>
<dbReference type="KEGG" id="smus:C7J88_02150"/>
<dbReference type="InterPro" id="IPR036945">
    <property type="entry name" value="DAGK_sf"/>
</dbReference>
<reference evidence="20" key="1">
    <citation type="journal article" date="2014" name="Int. J. Syst. Evol. Microbiol.">
        <title>Complete genome of a new Firmicutes species belonging to the dominant human colonic microbiota ('Ruminococcus bicirculans') reveals two chromosomes and a selective capacity to utilize plant glucans.</title>
        <authorList>
            <consortium name="NISC Comparative Sequencing Program"/>
            <person name="Wegmann U."/>
            <person name="Louis P."/>
            <person name="Goesmann A."/>
            <person name="Henrissat B."/>
            <person name="Duncan S.H."/>
            <person name="Flint H.J."/>
        </authorList>
    </citation>
    <scope>NUCLEOTIDE SEQUENCE</scope>
    <source>
        <strain evidence="20">CCM 4175</strain>
    </source>
</reference>
<evidence type="ECO:0000313" key="20">
    <source>
        <dbReference type="EMBL" id="GGA88686.1"/>
    </source>
</evidence>
<evidence type="ECO:0000256" key="1">
    <source>
        <dbReference type="ARBA" id="ARBA00004651"/>
    </source>
</evidence>
<keyword evidence="18" id="KW-0479">Metal-binding</keyword>
<keyword evidence="5 21" id="KW-0808">Transferase</keyword>
<accession>A0A240C352</accession>
<keyword evidence="23" id="KW-1185">Reference proteome</keyword>
<keyword evidence="18" id="KW-0460">Magnesium</keyword>
<dbReference type="CDD" id="cd14265">
    <property type="entry name" value="UDPK_IM_like"/>
    <property type="match status" value="1"/>
</dbReference>
<evidence type="ECO:0000256" key="11">
    <source>
        <dbReference type="ARBA" id="ARBA00023098"/>
    </source>
</evidence>
<keyword evidence="12 19" id="KW-0472">Membrane</keyword>
<evidence type="ECO:0000256" key="14">
    <source>
        <dbReference type="ARBA" id="ARBA00023264"/>
    </source>
</evidence>
<keyword evidence="14" id="KW-1208">Phospholipid metabolism</keyword>
<keyword evidence="10 19" id="KW-1133">Transmembrane helix</keyword>
<dbReference type="Proteomes" id="UP000243706">
    <property type="component" value="Chromosome 1"/>
</dbReference>
<feature type="binding site" evidence="16">
    <location>
        <position position="60"/>
    </location>
    <ligand>
        <name>substrate</name>
    </ligand>
</feature>
<proteinExistence type="inferred from homology"/>
<keyword evidence="11" id="KW-0443">Lipid metabolism</keyword>
<evidence type="ECO:0000256" key="10">
    <source>
        <dbReference type="ARBA" id="ARBA00022989"/>
    </source>
</evidence>
<dbReference type="GO" id="GO:0008654">
    <property type="term" value="P:phospholipid biosynthetic process"/>
    <property type="evidence" value="ECO:0007669"/>
    <property type="project" value="UniProtKB-KW"/>
</dbReference>
<keyword evidence="13" id="KW-0594">Phospholipid biosynthesis</keyword>
<gene>
    <name evidence="21" type="primary">dgkA</name>
    <name evidence="20" type="ORF">GCM10007183_11120</name>
    <name evidence="21" type="ORF">SAMEA4412661_01084</name>
</gene>
<evidence type="ECO:0000256" key="15">
    <source>
        <dbReference type="PIRSR" id="PIRSR600829-1"/>
    </source>
</evidence>
<evidence type="ECO:0000256" key="6">
    <source>
        <dbReference type="ARBA" id="ARBA00022692"/>
    </source>
</evidence>
<dbReference type="GO" id="GO:0005524">
    <property type="term" value="F:ATP binding"/>
    <property type="evidence" value="ECO:0007669"/>
    <property type="project" value="UniProtKB-KW"/>
</dbReference>
<evidence type="ECO:0000256" key="2">
    <source>
        <dbReference type="ARBA" id="ARBA00005967"/>
    </source>
</evidence>
<dbReference type="PANTHER" id="PTHR34299:SF1">
    <property type="entry name" value="DIACYLGLYCEROL KINASE"/>
    <property type="match status" value="1"/>
</dbReference>
<dbReference type="PANTHER" id="PTHR34299">
    <property type="entry name" value="DIACYLGLYCEROL KINASE"/>
    <property type="match status" value="1"/>
</dbReference>
<dbReference type="GO" id="GO:0046872">
    <property type="term" value="F:metal ion binding"/>
    <property type="evidence" value="ECO:0007669"/>
    <property type="project" value="UniProtKB-KW"/>
</dbReference>
<dbReference type="InterPro" id="IPR033717">
    <property type="entry name" value="UDPK"/>
</dbReference>
<dbReference type="EMBL" id="LT906464">
    <property type="protein sequence ID" value="SNW02447.1"/>
    <property type="molecule type" value="Genomic_DNA"/>
</dbReference>
<dbReference type="EMBL" id="BMCB01000005">
    <property type="protein sequence ID" value="GGA88686.1"/>
    <property type="molecule type" value="Genomic_DNA"/>
</dbReference>
<dbReference type="RefSeq" id="WP_095116750.1">
    <property type="nucleotide sequence ID" value="NZ_BMCB01000005.1"/>
</dbReference>
<protein>
    <submittedName>
        <fullName evidence="21">Diacylglycerol kinase</fullName>
        <ecNumber evidence="21">2.7.1.66</ecNumber>
    </submittedName>
</protein>
<keyword evidence="4" id="KW-0444">Lipid biosynthesis</keyword>
<comment type="subcellular location">
    <subcellularLocation>
        <location evidence="1">Cell membrane</location>
        <topology evidence="1">Multi-pass membrane protein</topology>
    </subcellularLocation>
</comment>
<feature type="binding site" evidence="17">
    <location>
        <position position="67"/>
    </location>
    <ligand>
        <name>ATP</name>
        <dbReference type="ChEBI" id="CHEBI:30616"/>
    </ligand>
</feature>
<feature type="transmembrane region" description="Helical" evidence="19">
    <location>
        <begin position="87"/>
        <end position="108"/>
    </location>
</feature>
<dbReference type="AlphaFoldDB" id="A0A240C352"/>
<dbReference type="EC" id="2.7.1.66" evidence="21"/>
<dbReference type="GO" id="GO:0036433">
    <property type="term" value="F:di-trans, poly-cis-undecaprenol kinase activity"/>
    <property type="evidence" value="ECO:0007669"/>
    <property type="project" value="UniProtKB-EC"/>
</dbReference>